<dbReference type="Gene3D" id="2.40.110.10">
    <property type="entry name" value="Butyryl-CoA Dehydrogenase, subunit A, domain 2"/>
    <property type="match status" value="1"/>
</dbReference>
<evidence type="ECO:0000256" key="3">
    <source>
        <dbReference type="ARBA" id="ARBA00022630"/>
    </source>
</evidence>
<dbReference type="RefSeq" id="WP_136861921.1">
    <property type="nucleotide sequence ID" value="NZ_SWCJ01000002.1"/>
</dbReference>
<dbReference type="GO" id="GO:0033539">
    <property type="term" value="P:fatty acid beta-oxidation using acyl-CoA dehydrogenase"/>
    <property type="evidence" value="ECO:0007669"/>
    <property type="project" value="TreeGrafter"/>
</dbReference>
<evidence type="ECO:0000256" key="5">
    <source>
        <dbReference type="ARBA" id="ARBA00023002"/>
    </source>
</evidence>
<feature type="domain" description="Acyl-CoA dehydrogenase/oxidase N-terminal" evidence="9">
    <location>
        <begin position="9"/>
        <end position="119"/>
    </location>
</feature>
<keyword evidence="4 6" id="KW-0274">FAD</keyword>
<dbReference type="FunFam" id="1.20.140.10:FF:000001">
    <property type="entry name" value="Acyl-CoA dehydrogenase"/>
    <property type="match status" value="1"/>
</dbReference>
<proteinExistence type="inferred from homology"/>
<evidence type="ECO:0000256" key="6">
    <source>
        <dbReference type="RuleBase" id="RU362125"/>
    </source>
</evidence>
<dbReference type="Pfam" id="PF02770">
    <property type="entry name" value="Acyl-CoA_dh_M"/>
    <property type="match status" value="1"/>
</dbReference>
<evidence type="ECO:0000259" key="7">
    <source>
        <dbReference type="Pfam" id="PF00441"/>
    </source>
</evidence>
<gene>
    <name evidence="10" type="ORF">FCL42_03060</name>
</gene>
<dbReference type="PROSITE" id="PS00073">
    <property type="entry name" value="ACYL_COA_DH_2"/>
    <property type="match status" value="1"/>
</dbReference>
<dbReference type="SUPFAM" id="SSF47203">
    <property type="entry name" value="Acyl-CoA dehydrogenase C-terminal domain-like"/>
    <property type="match status" value="1"/>
</dbReference>
<protein>
    <submittedName>
        <fullName evidence="10">Acyl-CoA dehydrogenase</fullName>
    </submittedName>
</protein>
<dbReference type="FunFam" id="2.40.110.10:FF:000002">
    <property type="entry name" value="Acyl-CoA dehydrogenase fadE12"/>
    <property type="match status" value="1"/>
</dbReference>
<dbReference type="Pfam" id="PF00441">
    <property type="entry name" value="Acyl-CoA_dh_1"/>
    <property type="match status" value="1"/>
</dbReference>
<dbReference type="InterPro" id="IPR037069">
    <property type="entry name" value="AcylCoA_DH/ox_N_sf"/>
</dbReference>
<dbReference type="InterPro" id="IPR046373">
    <property type="entry name" value="Acyl-CoA_Oxase/DH_mid-dom_sf"/>
</dbReference>
<reference evidence="10 11" key="1">
    <citation type="submission" date="2019-04" db="EMBL/GenBank/DDBJ databases">
        <authorList>
            <person name="Hwang J.C."/>
        </authorList>
    </citation>
    <scope>NUCLEOTIDE SEQUENCE [LARGE SCALE GENOMIC DNA]</scope>
    <source>
        <strain evidence="10 11">IMCC35002</strain>
    </source>
</reference>
<comment type="caution">
    <text evidence="10">The sequence shown here is derived from an EMBL/GenBank/DDBJ whole genome shotgun (WGS) entry which is preliminary data.</text>
</comment>
<organism evidence="10 11">
    <name type="scientific">Ferrimonas aestuarii</name>
    <dbReference type="NCBI Taxonomy" id="2569539"/>
    <lineage>
        <taxon>Bacteria</taxon>
        <taxon>Pseudomonadati</taxon>
        <taxon>Pseudomonadota</taxon>
        <taxon>Gammaproteobacteria</taxon>
        <taxon>Alteromonadales</taxon>
        <taxon>Ferrimonadaceae</taxon>
        <taxon>Ferrimonas</taxon>
    </lineage>
</organism>
<keyword evidence="3 6" id="KW-0285">Flavoprotein</keyword>
<dbReference type="InterPro" id="IPR006089">
    <property type="entry name" value="Acyl-CoA_DH_CS"/>
</dbReference>
<evidence type="ECO:0000259" key="9">
    <source>
        <dbReference type="Pfam" id="PF02771"/>
    </source>
</evidence>
<dbReference type="OrthoDB" id="9769473at2"/>
<evidence type="ECO:0000256" key="2">
    <source>
        <dbReference type="ARBA" id="ARBA00009347"/>
    </source>
</evidence>
<dbReference type="GO" id="GO:0046359">
    <property type="term" value="P:butyrate catabolic process"/>
    <property type="evidence" value="ECO:0007669"/>
    <property type="project" value="TreeGrafter"/>
</dbReference>
<keyword evidence="11" id="KW-1185">Reference proteome</keyword>
<keyword evidence="5 6" id="KW-0560">Oxidoreductase</keyword>
<dbReference type="PANTHER" id="PTHR43884:SF12">
    <property type="entry name" value="ISOVALERYL-COA DEHYDROGENASE, MITOCHONDRIAL-RELATED"/>
    <property type="match status" value="1"/>
</dbReference>
<sequence length="380" mass="41050">MSPSHQFDESSRLIRTMTERFVAQEVAPHIDQWERQQEFPLSLYRKAGEAGILGLDYPEALGGTPCNAFGLIALTEALMSAGSGGLVASLLSHNIGLPPLVNFGSDSLKQRVVPEVLSGSAIAALAVTEPSGGSDVASIKTRAIDEGDHYRVSGSKTFITSGSRADYFTVAVRTGDFGPKGVSLLLMEANTPGLSRGSKLEKMGWHASDTCELFFDDCLVPKANLIGKQNQGFKLIMANFQKERMSLAVMANETAQLALDSALAYAKQRKAFGSALTEKPVIRHQLAEMATKLAASKQFLYHCAARFDAGEEVSLELSMAKNLATDCSDFVTHQAVQIFGGMGYMRESLVERLYRDSRILSIGGGTREIMNEIIAKGLID</sequence>
<dbReference type="InterPro" id="IPR009100">
    <property type="entry name" value="AcylCoA_DH/oxidase_NM_dom_sf"/>
</dbReference>
<evidence type="ECO:0000313" key="10">
    <source>
        <dbReference type="EMBL" id="TKB57275.1"/>
    </source>
</evidence>
<dbReference type="AlphaFoldDB" id="A0A4U1BTD9"/>
<dbReference type="Pfam" id="PF02771">
    <property type="entry name" value="Acyl-CoA_dh_N"/>
    <property type="match status" value="1"/>
</dbReference>
<name>A0A4U1BTD9_9GAMM</name>
<dbReference type="Gene3D" id="1.10.540.10">
    <property type="entry name" value="Acyl-CoA dehydrogenase/oxidase, N-terminal domain"/>
    <property type="match status" value="1"/>
</dbReference>
<dbReference type="PROSITE" id="PS00072">
    <property type="entry name" value="ACYL_COA_DH_1"/>
    <property type="match status" value="1"/>
</dbReference>
<feature type="domain" description="Acyl-CoA oxidase/dehydrogenase middle" evidence="8">
    <location>
        <begin position="124"/>
        <end position="218"/>
    </location>
</feature>
<dbReference type="GO" id="GO:0003995">
    <property type="term" value="F:acyl-CoA dehydrogenase activity"/>
    <property type="evidence" value="ECO:0007669"/>
    <property type="project" value="InterPro"/>
</dbReference>
<dbReference type="InterPro" id="IPR006091">
    <property type="entry name" value="Acyl-CoA_Oxase/DH_mid-dom"/>
</dbReference>
<dbReference type="InterPro" id="IPR036250">
    <property type="entry name" value="AcylCo_DH-like_C"/>
</dbReference>
<evidence type="ECO:0000313" key="11">
    <source>
        <dbReference type="Proteomes" id="UP000305675"/>
    </source>
</evidence>
<dbReference type="Gene3D" id="1.20.140.10">
    <property type="entry name" value="Butyryl-CoA Dehydrogenase, subunit A, domain 3"/>
    <property type="match status" value="1"/>
</dbReference>
<dbReference type="InterPro" id="IPR009075">
    <property type="entry name" value="AcylCo_DH/oxidase_C"/>
</dbReference>
<feature type="domain" description="Acyl-CoA dehydrogenase/oxidase C-terminal" evidence="7">
    <location>
        <begin position="230"/>
        <end position="378"/>
    </location>
</feature>
<dbReference type="PANTHER" id="PTHR43884">
    <property type="entry name" value="ACYL-COA DEHYDROGENASE"/>
    <property type="match status" value="1"/>
</dbReference>
<evidence type="ECO:0000259" key="8">
    <source>
        <dbReference type="Pfam" id="PF02770"/>
    </source>
</evidence>
<accession>A0A4U1BTD9</accession>
<comment type="similarity">
    <text evidence="2 6">Belongs to the acyl-CoA dehydrogenase family.</text>
</comment>
<evidence type="ECO:0000256" key="1">
    <source>
        <dbReference type="ARBA" id="ARBA00001974"/>
    </source>
</evidence>
<dbReference type="InterPro" id="IPR013786">
    <property type="entry name" value="AcylCoA_DH/ox_N"/>
</dbReference>
<dbReference type="SUPFAM" id="SSF56645">
    <property type="entry name" value="Acyl-CoA dehydrogenase NM domain-like"/>
    <property type="match status" value="1"/>
</dbReference>
<evidence type="ECO:0000256" key="4">
    <source>
        <dbReference type="ARBA" id="ARBA00022827"/>
    </source>
</evidence>
<dbReference type="GO" id="GO:0050660">
    <property type="term" value="F:flavin adenine dinucleotide binding"/>
    <property type="evidence" value="ECO:0007669"/>
    <property type="project" value="InterPro"/>
</dbReference>
<dbReference type="Proteomes" id="UP000305675">
    <property type="component" value="Unassembled WGS sequence"/>
</dbReference>
<comment type="cofactor">
    <cofactor evidence="1 6">
        <name>FAD</name>
        <dbReference type="ChEBI" id="CHEBI:57692"/>
    </cofactor>
</comment>
<dbReference type="EMBL" id="SWCJ01000002">
    <property type="protein sequence ID" value="TKB57275.1"/>
    <property type="molecule type" value="Genomic_DNA"/>
</dbReference>